<proteinExistence type="inferred from homology"/>
<comment type="catalytic activity">
    <reaction evidence="8">
        <text>(2E)-4-hydroxy-3-methylbut-2-enyl diphosphate + 2 oxidized [2Fe-2S]-[ferredoxin] + H2O = 2-C-methyl-D-erythritol 2,4-cyclic diphosphate + 2 reduced [2Fe-2S]-[ferredoxin] + H(+)</text>
        <dbReference type="Rhea" id="RHEA:26119"/>
        <dbReference type="Rhea" id="RHEA-COMP:10000"/>
        <dbReference type="Rhea" id="RHEA-COMP:10001"/>
        <dbReference type="ChEBI" id="CHEBI:15377"/>
        <dbReference type="ChEBI" id="CHEBI:15378"/>
        <dbReference type="ChEBI" id="CHEBI:33737"/>
        <dbReference type="ChEBI" id="CHEBI:33738"/>
        <dbReference type="ChEBI" id="CHEBI:58483"/>
        <dbReference type="ChEBI" id="CHEBI:128753"/>
        <dbReference type="EC" id="1.17.7.1"/>
    </reaction>
</comment>
<dbReference type="GO" id="GO:0009507">
    <property type="term" value="C:chloroplast"/>
    <property type="evidence" value="ECO:0007669"/>
    <property type="project" value="TreeGrafter"/>
</dbReference>
<reference evidence="16 17" key="1">
    <citation type="journal article" date="2019" name="G3 (Bethesda)">
        <title>Sequencing of a Wild Apple (Malus baccata) Genome Unravels the Differences Between Cultivated and Wild Apple Species Regarding Disease Resistance and Cold Tolerance.</title>
        <authorList>
            <person name="Chen X."/>
        </authorList>
    </citation>
    <scope>NUCLEOTIDE SEQUENCE [LARGE SCALE GENOMIC DNA]</scope>
    <source>
        <strain evidence="17">cv. Shandingzi</strain>
        <tissue evidence="16">Leaves</tissue>
    </source>
</reference>
<keyword evidence="5" id="KW-0408">Iron</keyword>
<evidence type="ECO:0000313" key="17">
    <source>
        <dbReference type="Proteomes" id="UP000315295"/>
    </source>
</evidence>
<comment type="pathway">
    <text evidence="9">Isoprenoid biosynthesis; isopentenyl diphosphate biosynthesis via DXP pathway; isopentenyl diphosphate from 1-deoxy-D-xylulose 5-phosphate: step 5/6.</text>
</comment>
<dbReference type="SUPFAM" id="SSF56014">
    <property type="entry name" value="Nitrite and sulphite reductase 4Fe-4S domain-like"/>
    <property type="match status" value="1"/>
</dbReference>
<evidence type="ECO:0000256" key="12">
    <source>
        <dbReference type="ARBA" id="ARBA00072132"/>
    </source>
</evidence>
<organism evidence="16 17">
    <name type="scientific">Malus baccata</name>
    <name type="common">Siberian crab apple</name>
    <name type="synonym">Pyrus baccata</name>
    <dbReference type="NCBI Taxonomy" id="106549"/>
    <lineage>
        <taxon>Eukaryota</taxon>
        <taxon>Viridiplantae</taxon>
        <taxon>Streptophyta</taxon>
        <taxon>Embryophyta</taxon>
        <taxon>Tracheophyta</taxon>
        <taxon>Spermatophyta</taxon>
        <taxon>Magnoliopsida</taxon>
        <taxon>eudicotyledons</taxon>
        <taxon>Gunneridae</taxon>
        <taxon>Pentapetalae</taxon>
        <taxon>rosids</taxon>
        <taxon>fabids</taxon>
        <taxon>Rosales</taxon>
        <taxon>Rosaceae</taxon>
        <taxon>Amygdaloideae</taxon>
        <taxon>Maleae</taxon>
        <taxon>Malus</taxon>
    </lineage>
</organism>
<keyword evidence="6" id="KW-0411">Iron-sulfur</keyword>
<dbReference type="GO" id="GO:0046429">
    <property type="term" value="F:4-hydroxy-3-methylbut-2-en-1-yl diphosphate synthase activity (ferredoxin)"/>
    <property type="evidence" value="ECO:0007669"/>
    <property type="project" value="UniProtKB-EC"/>
</dbReference>
<keyword evidence="17" id="KW-1185">Reference proteome</keyword>
<dbReference type="STRING" id="106549.A0A540KAQ8"/>
<dbReference type="HAMAP" id="MF_00159">
    <property type="entry name" value="IspG"/>
    <property type="match status" value="1"/>
</dbReference>
<evidence type="ECO:0000256" key="5">
    <source>
        <dbReference type="ARBA" id="ARBA00023004"/>
    </source>
</evidence>
<dbReference type="Gene3D" id="3.30.413.10">
    <property type="entry name" value="Sulfite Reductase Hemoprotein, domain 1"/>
    <property type="match status" value="1"/>
</dbReference>
<dbReference type="EC" id="1.17.7.1" evidence="11"/>
<dbReference type="PIRSF" id="PIRSF037336">
    <property type="entry name" value="IspG_like"/>
    <property type="match status" value="1"/>
</dbReference>
<dbReference type="EMBL" id="VIEB01001577">
    <property type="protein sequence ID" value="TQD71289.1"/>
    <property type="molecule type" value="Genomic_DNA"/>
</dbReference>
<dbReference type="Proteomes" id="UP000315295">
    <property type="component" value="Unassembled WGS sequence"/>
</dbReference>
<evidence type="ECO:0000256" key="10">
    <source>
        <dbReference type="ARBA" id="ARBA00061554"/>
    </source>
</evidence>
<dbReference type="Pfam" id="PF26540">
    <property type="entry name" value="GcpE_C"/>
    <property type="match status" value="1"/>
</dbReference>
<evidence type="ECO:0000256" key="2">
    <source>
        <dbReference type="ARBA" id="ARBA00022485"/>
    </source>
</evidence>
<dbReference type="Pfam" id="PF04551">
    <property type="entry name" value="GcpE"/>
    <property type="match status" value="1"/>
</dbReference>
<evidence type="ECO:0000256" key="9">
    <source>
        <dbReference type="ARBA" id="ARBA00060620"/>
    </source>
</evidence>
<feature type="domain" description="IspG TIM-barrel" evidence="14">
    <location>
        <begin position="98"/>
        <end position="367"/>
    </location>
</feature>
<dbReference type="NCBIfam" id="TIGR00612">
    <property type="entry name" value="ispG_gcpE"/>
    <property type="match status" value="1"/>
</dbReference>
<evidence type="ECO:0000256" key="13">
    <source>
        <dbReference type="ARBA" id="ARBA00083306"/>
    </source>
</evidence>
<comment type="caution">
    <text evidence="16">The sequence shown here is derived from an EMBL/GenBank/DDBJ whole genome shotgun (WGS) entry which is preliminary data.</text>
</comment>
<evidence type="ECO:0000259" key="14">
    <source>
        <dbReference type="Pfam" id="PF04551"/>
    </source>
</evidence>
<evidence type="ECO:0000256" key="6">
    <source>
        <dbReference type="ARBA" id="ARBA00023014"/>
    </source>
</evidence>
<comment type="cofactor">
    <cofactor evidence="1">
        <name>[4Fe-4S] cluster</name>
        <dbReference type="ChEBI" id="CHEBI:49883"/>
    </cofactor>
</comment>
<dbReference type="GO" id="GO:0051539">
    <property type="term" value="F:4 iron, 4 sulfur cluster binding"/>
    <property type="evidence" value="ECO:0007669"/>
    <property type="project" value="UniProtKB-KW"/>
</dbReference>
<dbReference type="FunFam" id="3.30.413.10:FF:000006">
    <property type="entry name" value="4-hydroxy-3-methylbut-2-en-1-yl diphosphate synthase (flavodoxin)"/>
    <property type="match status" value="1"/>
</dbReference>
<evidence type="ECO:0000256" key="8">
    <source>
        <dbReference type="ARBA" id="ARBA00051119"/>
    </source>
</evidence>
<keyword evidence="2" id="KW-0004">4Fe-4S</keyword>
<comment type="similarity">
    <text evidence="10">Belongs to the IspG family.</text>
</comment>
<dbReference type="InterPro" id="IPR011005">
    <property type="entry name" value="Dihydropteroate_synth-like_sf"/>
</dbReference>
<dbReference type="InterPro" id="IPR058579">
    <property type="entry name" value="IspG_C"/>
</dbReference>
<dbReference type="Gene3D" id="3.20.20.20">
    <property type="entry name" value="Dihydropteroate synthase-like"/>
    <property type="match status" value="1"/>
</dbReference>
<dbReference type="GO" id="GO:0019288">
    <property type="term" value="P:isopentenyl diphosphate biosynthetic process, methylerythritol 4-phosphate pathway"/>
    <property type="evidence" value="ECO:0007669"/>
    <property type="project" value="TreeGrafter"/>
</dbReference>
<evidence type="ECO:0000259" key="15">
    <source>
        <dbReference type="Pfam" id="PF26540"/>
    </source>
</evidence>
<dbReference type="PANTHER" id="PTHR30454">
    <property type="entry name" value="4-HYDROXY-3-METHYLBUT-2-EN-1-YL DIPHOSPHATE SYNTHASE"/>
    <property type="match status" value="1"/>
</dbReference>
<evidence type="ECO:0000256" key="7">
    <source>
        <dbReference type="ARBA" id="ARBA00023229"/>
    </source>
</evidence>
<sequence>MATGAVPASFTGLKGRDSSFGFAKSMDFVRVSDLKRFKSGRTRISVIRNSNPGSDIAELKPASEGSPLLVFFSFPRNEMEFPRQKYCESVHKTVRRKTRTVMVGNVAIGSEHPIRIQTMTTTDTKDVAATVEQVMRIADKGADIVRITVQGRKEADACFEIKNSLVQKNYDIPLVADIHFAPTVALRVADCFDKIRVNPGNFADRRAQFEKLEYTEDDYQKELEHIEQVFTPLVEKCKKYGRAMRIGTNHGSLSDRIMSYYGDSPRGMVESAFEFARICRKLDYHNFVFSMKASNPVIMVQAYRLLVAEMYVQGWDYPLHLGVTEAGEGEDGRMKSAIGIGTLLQDGLGDTIRVSLTEAPEEEIDPCRRLANLGMRAAELQQGVVGFYNPAPFEEKHRHYFDFQRRSGQLPMQKEGEEVDYRGVLHRDGSVLMSVSLDQLKTPELLYKSLAAKLILGMPFKDLATVDSILLRQLPPVDDADSRLALKRLIDVRMGVITPLSEQLTKPLPNAMVLVNSKELSTGAYKLLPEGTRLVVSLHGDEPYEVLDILKGIDATMILHDLPFGEDKISRVHAARRLFEYLGDNALNFPVIHHIQFPSGIHRDDLVIGAGTNAGALLVDGLGDGLLLEAPDKDFDFLRNTSFNLLQGCRMRNTKTEYVSCPSCGRTLFDLQEISAQIREKTSHLPGVSIAIMGCIVNGPGEMADADFGYVGGAPGKIDLYVGKTVVKRGIEMEHATDALIQLIKDHGRWVDPPAEE</sequence>
<accession>A0A540KAQ8</accession>
<dbReference type="PANTHER" id="PTHR30454:SF0">
    <property type="entry name" value="4-HYDROXY-3-METHYLBUT-2-EN-1-YL DIPHOSPHATE SYNTHASE (FERREDOXIN), CHLOROPLASTIC"/>
    <property type="match status" value="1"/>
</dbReference>
<name>A0A540KAQ8_MALBA</name>
<dbReference type="GO" id="GO:0016114">
    <property type="term" value="P:terpenoid biosynthetic process"/>
    <property type="evidence" value="ECO:0007669"/>
    <property type="project" value="InterPro"/>
</dbReference>
<dbReference type="InterPro" id="IPR045854">
    <property type="entry name" value="NO2/SO3_Rdtase_4Fe4S_sf"/>
</dbReference>
<gene>
    <name evidence="16" type="ORF">C1H46_043173</name>
</gene>
<evidence type="ECO:0000313" key="16">
    <source>
        <dbReference type="EMBL" id="TQD71289.1"/>
    </source>
</evidence>
<dbReference type="GO" id="GO:0005506">
    <property type="term" value="F:iron ion binding"/>
    <property type="evidence" value="ECO:0007669"/>
    <property type="project" value="InterPro"/>
</dbReference>
<evidence type="ECO:0000256" key="4">
    <source>
        <dbReference type="ARBA" id="ARBA00023002"/>
    </source>
</evidence>
<dbReference type="FunFam" id="3.20.20.20:FF:000005">
    <property type="entry name" value="4-hydroxy-3-methylbut-2-en-1-yl diphosphate synthase (flavodoxin)"/>
    <property type="match status" value="1"/>
</dbReference>
<feature type="domain" description="IspG C-terminal" evidence="15">
    <location>
        <begin position="657"/>
        <end position="745"/>
    </location>
</feature>
<dbReference type="InterPro" id="IPR058578">
    <property type="entry name" value="IspG_TIM"/>
</dbReference>
<dbReference type="InterPro" id="IPR004588">
    <property type="entry name" value="IspG_bac-typ"/>
</dbReference>
<evidence type="ECO:0000256" key="1">
    <source>
        <dbReference type="ARBA" id="ARBA00001966"/>
    </source>
</evidence>
<evidence type="ECO:0000256" key="11">
    <source>
        <dbReference type="ARBA" id="ARBA00067018"/>
    </source>
</evidence>
<keyword evidence="3" id="KW-0479">Metal-binding</keyword>
<keyword evidence="7" id="KW-0414">Isoprene biosynthesis</keyword>
<dbReference type="AlphaFoldDB" id="A0A540KAQ8"/>
<keyword evidence="4" id="KW-0560">Oxidoreductase</keyword>
<protein>
    <recommendedName>
        <fullName evidence="12">4-hydroxy-3-methylbut-2-en-1-yl diphosphate synthase (ferredoxin), chloroplastic</fullName>
        <ecNumber evidence="11">1.17.7.1</ecNumber>
    </recommendedName>
    <alternativeName>
        <fullName evidence="13">1-hydroxy-2-methyl-2-(E)-butenyl 4-diphosphate synthase</fullName>
    </alternativeName>
</protein>
<evidence type="ECO:0000256" key="3">
    <source>
        <dbReference type="ARBA" id="ARBA00022723"/>
    </source>
</evidence>
<dbReference type="InterPro" id="IPR017178">
    <property type="entry name" value="IspG_atypical"/>
</dbReference>